<feature type="region of interest" description="Disordered" evidence="1">
    <location>
        <begin position="67"/>
        <end position="93"/>
    </location>
</feature>
<dbReference type="SMR" id="A0A061F844"/>
<dbReference type="InParanoid" id="A0A061F844"/>
<dbReference type="Gramene" id="Tc07v2_t008480.1">
    <property type="protein sequence ID" value="Tc07v2_p008480.1"/>
    <property type="gene ID" value="Tc07v2_g008480"/>
</dbReference>
<accession>A0A061F844</accession>
<dbReference type="HOGENOM" id="CLU_2214776_0_0_1"/>
<dbReference type="Gramene" id="EOY13181">
    <property type="protein sequence ID" value="EOY13181"/>
    <property type="gene ID" value="TCM_031708"/>
</dbReference>
<evidence type="ECO:0000313" key="3">
    <source>
        <dbReference type="Proteomes" id="UP000026915"/>
    </source>
</evidence>
<feature type="compositionally biased region" description="Pro residues" evidence="1">
    <location>
        <begin position="73"/>
        <end position="82"/>
    </location>
</feature>
<keyword evidence="3" id="KW-1185">Reference proteome</keyword>
<dbReference type="Proteomes" id="UP000026915">
    <property type="component" value="Chromosome 7"/>
</dbReference>
<gene>
    <name evidence="2" type="ORF">TCM_031708</name>
</gene>
<evidence type="ECO:0000256" key="1">
    <source>
        <dbReference type="SAM" id="MobiDB-lite"/>
    </source>
</evidence>
<evidence type="ECO:0000313" key="2">
    <source>
        <dbReference type="EMBL" id="EOY13181.1"/>
    </source>
</evidence>
<name>A0A061F844_THECC</name>
<reference evidence="2 3" key="1">
    <citation type="journal article" date="2013" name="Genome Biol.">
        <title>The genome sequence of the most widely cultivated cacao type and its use to identify candidate genes regulating pod color.</title>
        <authorList>
            <person name="Motamayor J.C."/>
            <person name="Mockaitis K."/>
            <person name="Schmutz J."/>
            <person name="Haiminen N."/>
            <person name="Iii D.L."/>
            <person name="Cornejo O."/>
            <person name="Findley S.D."/>
            <person name="Zheng P."/>
            <person name="Utro F."/>
            <person name="Royaert S."/>
            <person name="Saski C."/>
            <person name="Jenkins J."/>
            <person name="Podicheti R."/>
            <person name="Zhao M."/>
            <person name="Scheffler B.E."/>
            <person name="Stack J.C."/>
            <person name="Feltus F.A."/>
            <person name="Mustiga G.M."/>
            <person name="Amores F."/>
            <person name="Phillips W."/>
            <person name="Marelli J.P."/>
            <person name="May G.D."/>
            <person name="Shapiro H."/>
            <person name="Ma J."/>
            <person name="Bustamante C.D."/>
            <person name="Schnell R.J."/>
            <person name="Main D."/>
            <person name="Gilbert D."/>
            <person name="Parida L."/>
            <person name="Kuhn D.N."/>
        </authorList>
    </citation>
    <scope>NUCLEOTIDE SEQUENCE [LARGE SCALE GENOMIC DNA]</scope>
    <source>
        <strain evidence="3">cv. Matina 1-6</strain>
    </source>
</reference>
<dbReference type="KEGG" id="tcc:18594129"/>
<proteinExistence type="predicted"/>
<dbReference type="EMBL" id="CM001885">
    <property type="protein sequence ID" value="EOY13181.1"/>
    <property type="molecule type" value="Genomic_DNA"/>
</dbReference>
<organism evidence="2 3">
    <name type="scientific">Theobroma cacao</name>
    <name type="common">Cacao</name>
    <name type="synonym">Cocoa</name>
    <dbReference type="NCBI Taxonomy" id="3641"/>
    <lineage>
        <taxon>Eukaryota</taxon>
        <taxon>Viridiplantae</taxon>
        <taxon>Streptophyta</taxon>
        <taxon>Embryophyta</taxon>
        <taxon>Tracheophyta</taxon>
        <taxon>Spermatophyta</taxon>
        <taxon>Magnoliopsida</taxon>
        <taxon>eudicotyledons</taxon>
        <taxon>Gunneridae</taxon>
        <taxon>Pentapetalae</taxon>
        <taxon>rosids</taxon>
        <taxon>malvids</taxon>
        <taxon>Malvales</taxon>
        <taxon>Malvaceae</taxon>
        <taxon>Byttnerioideae</taxon>
        <taxon>Theobroma</taxon>
    </lineage>
</organism>
<sequence length="107" mass="12013">MKKNCLFPIPMGSKWLVLLLAISLQLFMLFNTGTKARVFKGDHLHVSRNIDIKIDETVMKTFENNGAVVDPLENPPRPPESHGPPGQINPVPPPKFIFSQTYVEDSD</sequence>
<dbReference type="AlphaFoldDB" id="A0A061F844"/>
<protein>
    <submittedName>
        <fullName evidence="2">Uncharacterized protein</fullName>
    </submittedName>
</protein>